<keyword evidence="1" id="KW-0547">Nucleotide-binding</keyword>
<name>Q8S326_ACEAT</name>
<dbReference type="GO" id="GO:0004674">
    <property type="term" value="F:protein serine/threonine kinase activity"/>
    <property type="evidence" value="ECO:0007669"/>
    <property type="project" value="TreeGrafter"/>
</dbReference>
<protein>
    <submittedName>
        <fullName evidence="4">MAP-kinase</fullName>
    </submittedName>
</protein>
<keyword evidence="4" id="KW-0808">Transferase</keyword>
<dbReference type="GO" id="GO:0005524">
    <property type="term" value="F:ATP binding"/>
    <property type="evidence" value="ECO:0007669"/>
    <property type="project" value="UniProtKB-KW"/>
</dbReference>
<reference evidence="4" key="1">
    <citation type="journal article" date="2002" name="Plant Physiol.">
        <title>Differential messenger RNA gradients in the unicellular alga Acetabularia acetabulum. Role of the cytoskeleton.</title>
        <authorList>
            <person name="Vogel H."/>
            <person name="Grieninger G.E."/>
            <person name="Zetsche K.H."/>
        </authorList>
    </citation>
    <scope>NUCLEOTIDE SEQUENCE</scope>
</reference>
<dbReference type="SUPFAM" id="SSF56112">
    <property type="entry name" value="Protein kinase-like (PK-like)"/>
    <property type="match status" value="1"/>
</dbReference>
<dbReference type="Gene3D" id="1.10.510.10">
    <property type="entry name" value="Transferase(Phosphotransferase) domain 1"/>
    <property type="match status" value="1"/>
</dbReference>
<dbReference type="InterPro" id="IPR051681">
    <property type="entry name" value="Ser/Thr_Kinases-Pseudokinases"/>
</dbReference>
<proteinExistence type="evidence at transcript level"/>
<dbReference type="InterPro" id="IPR000719">
    <property type="entry name" value="Prot_kinase_dom"/>
</dbReference>
<feature type="non-terminal residue" evidence="4">
    <location>
        <position position="102"/>
    </location>
</feature>
<dbReference type="Pfam" id="PF00069">
    <property type="entry name" value="Pkinase"/>
    <property type="match status" value="1"/>
</dbReference>
<feature type="domain" description="Protein kinase" evidence="3">
    <location>
        <begin position="1"/>
        <end position="102"/>
    </location>
</feature>
<evidence type="ECO:0000256" key="1">
    <source>
        <dbReference type="ARBA" id="ARBA00022741"/>
    </source>
</evidence>
<dbReference type="InterPro" id="IPR011009">
    <property type="entry name" value="Kinase-like_dom_sf"/>
</dbReference>
<dbReference type="PROSITE" id="PS50011">
    <property type="entry name" value="PROTEIN_KINASE_DOM"/>
    <property type="match status" value="1"/>
</dbReference>
<dbReference type="AlphaFoldDB" id="Q8S326"/>
<dbReference type="PANTHER" id="PTHR44329:SF298">
    <property type="entry name" value="MIXED LINEAGE KINASE DOMAIN-LIKE PROTEIN"/>
    <property type="match status" value="1"/>
</dbReference>
<evidence type="ECO:0000256" key="2">
    <source>
        <dbReference type="ARBA" id="ARBA00022840"/>
    </source>
</evidence>
<keyword evidence="4" id="KW-0418">Kinase</keyword>
<feature type="non-terminal residue" evidence="4">
    <location>
        <position position="1"/>
    </location>
</feature>
<sequence length="102" mass="11560">DCFYVLLSDSYQVKLADFGMSKMKEDTYFSETMVKGTPAYIAPEAFKGESVDEKCDIYALGLIMWEMVAKQRPWQDLNLPVVIMARVAIKGERPPIPNGNTF</sequence>
<evidence type="ECO:0000259" key="3">
    <source>
        <dbReference type="PROSITE" id="PS50011"/>
    </source>
</evidence>
<evidence type="ECO:0000313" key="4">
    <source>
        <dbReference type="EMBL" id="AAM00014.1"/>
    </source>
</evidence>
<dbReference type="PANTHER" id="PTHR44329">
    <property type="entry name" value="SERINE/THREONINE-PROTEIN KINASE TNNI3K-RELATED"/>
    <property type="match status" value="1"/>
</dbReference>
<keyword evidence="2" id="KW-0067">ATP-binding</keyword>
<dbReference type="EMBL" id="AF493611">
    <property type="protein sequence ID" value="AAM00014.1"/>
    <property type="molecule type" value="mRNA"/>
</dbReference>
<accession>Q8S326</accession>
<organism evidence="4">
    <name type="scientific">Acetabularia acetabulum</name>
    <name type="common">Mermaid's wine glass</name>
    <name type="synonym">Acetabularia mediterranea</name>
    <dbReference type="NCBI Taxonomy" id="35845"/>
    <lineage>
        <taxon>Eukaryota</taxon>
        <taxon>Viridiplantae</taxon>
        <taxon>Chlorophyta</taxon>
        <taxon>core chlorophytes</taxon>
        <taxon>Ulvophyceae</taxon>
        <taxon>TCBD clade</taxon>
        <taxon>Dasycladales</taxon>
        <taxon>Polyphysaceae</taxon>
        <taxon>Acetabularia</taxon>
    </lineage>
</organism>